<dbReference type="EMBL" id="DXBV01000047">
    <property type="protein sequence ID" value="HIZ30572.1"/>
    <property type="molecule type" value="Genomic_DNA"/>
</dbReference>
<feature type="transmembrane region" description="Helical" evidence="1">
    <location>
        <begin position="157"/>
        <end position="174"/>
    </location>
</feature>
<dbReference type="AlphaFoldDB" id="A0A9D2E4C6"/>
<feature type="transmembrane region" description="Helical" evidence="1">
    <location>
        <begin position="297"/>
        <end position="319"/>
    </location>
</feature>
<dbReference type="CDD" id="cd07341">
    <property type="entry name" value="M56_BlaR1_MecR1_like"/>
    <property type="match status" value="1"/>
</dbReference>
<gene>
    <name evidence="3" type="ORF">H9813_04975</name>
</gene>
<organism evidence="3 4">
    <name type="scientific">Candidatus Allofournierella merdipullorum</name>
    <dbReference type="NCBI Taxonomy" id="2838595"/>
    <lineage>
        <taxon>Bacteria</taxon>
        <taxon>Bacillati</taxon>
        <taxon>Bacillota</taxon>
        <taxon>Clostridia</taxon>
        <taxon>Eubacteriales</taxon>
        <taxon>Oscillospiraceae</taxon>
        <taxon>Allofournierella</taxon>
    </lineage>
</organism>
<protein>
    <submittedName>
        <fullName evidence="3">M56 family metallopeptidase</fullName>
    </submittedName>
</protein>
<keyword evidence="1" id="KW-0472">Membrane</keyword>
<dbReference type="InterPro" id="IPR052173">
    <property type="entry name" value="Beta-lactam_resp_regulator"/>
</dbReference>
<dbReference type="InterPro" id="IPR008756">
    <property type="entry name" value="Peptidase_M56"/>
</dbReference>
<reference evidence="3" key="1">
    <citation type="journal article" date="2021" name="PeerJ">
        <title>Extensive microbial diversity within the chicken gut microbiome revealed by metagenomics and culture.</title>
        <authorList>
            <person name="Gilroy R."/>
            <person name="Ravi A."/>
            <person name="Getino M."/>
            <person name="Pursley I."/>
            <person name="Horton D.L."/>
            <person name="Alikhan N.F."/>
            <person name="Baker D."/>
            <person name="Gharbi K."/>
            <person name="Hall N."/>
            <person name="Watson M."/>
            <person name="Adriaenssens E.M."/>
            <person name="Foster-Nyarko E."/>
            <person name="Jarju S."/>
            <person name="Secka A."/>
            <person name="Antonio M."/>
            <person name="Oren A."/>
            <person name="Chaudhuri R.R."/>
            <person name="La Ragione R."/>
            <person name="Hildebrand F."/>
            <person name="Pallen M.J."/>
        </authorList>
    </citation>
    <scope>NUCLEOTIDE SEQUENCE</scope>
    <source>
        <strain evidence="3">ChiGjej4B4-18154</strain>
    </source>
</reference>
<name>A0A9D2E4C6_9FIRM</name>
<evidence type="ECO:0000256" key="1">
    <source>
        <dbReference type="SAM" id="Phobius"/>
    </source>
</evidence>
<comment type="caution">
    <text evidence="3">The sequence shown here is derived from an EMBL/GenBank/DDBJ whole genome shotgun (WGS) entry which is preliminary data.</text>
</comment>
<feature type="domain" description="Peptidase M56" evidence="2">
    <location>
        <begin position="7"/>
        <end position="285"/>
    </location>
</feature>
<reference evidence="3" key="2">
    <citation type="submission" date="2021-04" db="EMBL/GenBank/DDBJ databases">
        <authorList>
            <person name="Gilroy R."/>
        </authorList>
    </citation>
    <scope>NUCLEOTIDE SEQUENCE</scope>
    <source>
        <strain evidence="3">ChiGjej4B4-18154</strain>
    </source>
</reference>
<evidence type="ECO:0000259" key="2">
    <source>
        <dbReference type="Pfam" id="PF05569"/>
    </source>
</evidence>
<feature type="transmembrane region" description="Helical" evidence="1">
    <location>
        <begin position="36"/>
        <end position="54"/>
    </location>
</feature>
<proteinExistence type="predicted"/>
<accession>A0A9D2E4C6</accession>
<feature type="transmembrane region" description="Helical" evidence="1">
    <location>
        <begin position="207"/>
        <end position="228"/>
    </location>
</feature>
<dbReference type="PANTHER" id="PTHR34978:SF3">
    <property type="entry name" value="SLR0241 PROTEIN"/>
    <property type="match status" value="1"/>
</dbReference>
<sequence>MDLFVSILNMSIASSFLLLLVLLGRRLLRGLGSASFLYLLWLPLLFRMLVPYSLPSPASLFNLFDENLATPGGMLVSVEYFDPYQPVLQSVAGGEQMLTKQLLSVLAAVWGAGVLAQAVWVLARYFVLRIKLARGRSADLTAFETVFRQAAGGRRVPVIYTSAVASPLVFGFFHPKVALPSGMLERQEGTEYILLHELTHVRRKDHMVLQLFTAAAVLHWFNPLAWLARRLMIQDMEAACDERVLELLEPGRRVEYAQTLLNWADARRHSLQYASFGQSDTKKRILRALNWKQLPRWAQTVLAIGVCTVFACTLTNPVLAEGHYMPVSSPFVGDEQREQFRAAAAELVGALETSDPAQLAQLASMDPAYYEPVYAPFGRVRLEVKDARLYCNSNRTAEVYLTVEVLEGGGVYSEGAGTLVARLSQTGYRDEPFVSCLMPQKKYEDIRLLEGENEAVRLAVRLARNLSDNTAGFEVGDLSPVTVAKVCMESAVEDKKETPPFTEERMAQLAEEYFGIQGFSCTDPAVYDAAGSVYVYAAPQEGDYYPVSFTEAADGQTTVLVESYRDPMSAFPEKRLECRLTRVA</sequence>
<keyword evidence="1" id="KW-0812">Transmembrane</keyword>
<dbReference type="Pfam" id="PF05569">
    <property type="entry name" value="Peptidase_M56"/>
    <property type="match status" value="1"/>
</dbReference>
<dbReference type="PANTHER" id="PTHR34978">
    <property type="entry name" value="POSSIBLE SENSOR-TRANSDUCER PROTEIN BLAR"/>
    <property type="match status" value="1"/>
</dbReference>
<keyword evidence="1" id="KW-1133">Transmembrane helix</keyword>
<feature type="transmembrane region" description="Helical" evidence="1">
    <location>
        <begin position="6"/>
        <end position="24"/>
    </location>
</feature>
<dbReference type="Proteomes" id="UP000824035">
    <property type="component" value="Unassembled WGS sequence"/>
</dbReference>
<feature type="transmembrane region" description="Helical" evidence="1">
    <location>
        <begin position="102"/>
        <end position="127"/>
    </location>
</feature>
<evidence type="ECO:0000313" key="4">
    <source>
        <dbReference type="Proteomes" id="UP000824035"/>
    </source>
</evidence>
<evidence type="ECO:0000313" key="3">
    <source>
        <dbReference type="EMBL" id="HIZ30572.1"/>
    </source>
</evidence>